<dbReference type="SUPFAM" id="SSF56935">
    <property type="entry name" value="Porins"/>
    <property type="match status" value="1"/>
</dbReference>
<proteinExistence type="predicted"/>
<keyword evidence="2" id="KW-0813">Transport</keyword>
<evidence type="ECO:0000256" key="4">
    <source>
        <dbReference type="ARBA" id="ARBA00023077"/>
    </source>
</evidence>
<evidence type="ECO:0000256" key="6">
    <source>
        <dbReference type="ARBA" id="ARBA00023237"/>
    </source>
</evidence>
<keyword evidence="9" id="KW-1185">Reference proteome</keyword>
<protein>
    <recommendedName>
        <fullName evidence="7">TonB-dependent receptor-like beta-barrel domain-containing protein</fullName>
    </recommendedName>
</protein>
<feature type="domain" description="TonB-dependent receptor-like beta-barrel" evidence="7">
    <location>
        <begin position="27"/>
        <end position="277"/>
    </location>
</feature>
<dbReference type="Gene3D" id="2.40.170.20">
    <property type="entry name" value="TonB-dependent receptor, beta-barrel domain"/>
    <property type="match status" value="1"/>
</dbReference>
<accession>B9TDP3</accession>
<evidence type="ECO:0000256" key="2">
    <source>
        <dbReference type="ARBA" id="ARBA00022448"/>
    </source>
</evidence>
<dbReference type="InterPro" id="IPR036942">
    <property type="entry name" value="Beta-barrel_TonB_sf"/>
</dbReference>
<evidence type="ECO:0000256" key="5">
    <source>
        <dbReference type="ARBA" id="ARBA00023136"/>
    </source>
</evidence>
<keyword evidence="6" id="KW-0998">Cell outer membrane</keyword>
<dbReference type="STRING" id="3988.B9TDP3"/>
<comment type="subcellular location">
    <subcellularLocation>
        <location evidence="1">Cell outer membrane</location>
        <topology evidence="1">Multi-pass membrane protein</topology>
    </subcellularLocation>
</comment>
<dbReference type="PROSITE" id="PS52016">
    <property type="entry name" value="TONB_DEPENDENT_REC_3"/>
    <property type="match status" value="1"/>
</dbReference>
<keyword evidence="5" id="KW-0472">Membrane</keyword>
<name>B9TDP3_RICCO</name>
<keyword evidence="3" id="KW-0812">Transmembrane</keyword>
<reference evidence="9" key="1">
    <citation type="journal article" date="2010" name="Nat. Biotechnol.">
        <title>Draft genome sequence of the oilseed species Ricinus communis.</title>
        <authorList>
            <person name="Chan A.P."/>
            <person name="Crabtree J."/>
            <person name="Zhao Q."/>
            <person name="Lorenzi H."/>
            <person name="Orvis J."/>
            <person name="Puiu D."/>
            <person name="Melake-Berhan A."/>
            <person name="Jones K.M."/>
            <person name="Redman J."/>
            <person name="Chen G."/>
            <person name="Cahoon E.B."/>
            <person name="Gedil M."/>
            <person name="Stanke M."/>
            <person name="Haas B.J."/>
            <person name="Wortman J.R."/>
            <person name="Fraser-Liggett C.M."/>
            <person name="Ravel J."/>
            <person name="Rabinowicz P.D."/>
        </authorList>
    </citation>
    <scope>NUCLEOTIDE SEQUENCE [LARGE SCALE GENOMIC DNA]</scope>
    <source>
        <strain evidence="9">cv. Hale</strain>
    </source>
</reference>
<dbReference type="Pfam" id="PF00593">
    <property type="entry name" value="TonB_dep_Rec_b-barrel"/>
    <property type="match status" value="1"/>
</dbReference>
<dbReference type="InterPro" id="IPR039426">
    <property type="entry name" value="TonB-dep_rcpt-like"/>
</dbReference>
<keyword evidence="4" id="KW-0798">TonB box</keyword>
<dbReference type="InParanoid" id="B9TDP3"/>
<evidence type="ECO:0000259" key="7">
    <source>
        <dbReference type="Pfam" id="PF00593"/>
    </source>
</evidence>
<sequence length="312" mass="33558">MQTYTTLSQNVHTHQDANGVAVLDGIDYSGNAKGNPLLRPTLSNNADLTAEYYFGRSSSLTLAVFNKQLKDIIIGQTTSVSLNDSTGAPHAFLITAPVNGAKGRASGLELGYQQYFDRLPAWLDGLGVSANYTYIDSRMSIYAPLNRAWCTPKGELASALAANVGGCDTDGRVLNPGNVPMTGMSKNALNLAVLYDRGPLSARLAYSWRSKYLQAFNAYGATGGDGVDQNPNSGTTGQTASVNYALPVWGGAYGQLDMGVHYKVTDDLSVSFEARNLTDALYKQYVQQGIGFKEKGAFYTGRSYTLQAHYSF</sequence>
<dbReference type="InterPro" id="IPR000531">
    <property type="entry name" value="Beta-barrel_TonB"/>
</dbReference>
<dbReference type="AlphaFoldDB" id="B9TDP3"/>
<evidence type="ECO:0000256" key="3">
    <source>
        <dbReference type="ARBA" id="ARBA00022692"/>
    </source>
</evidence>
<evidence type="ECO:0000313" key="8">
    <source>
        <dbReference type="EMBL" id="EEF26020.1"/>
    </source>
</evidence>
<evidence type="ECO:0000256" key="1">
    <source>
        <dbReference type="ARBA" id="ARBA00004571"/>
    </source>
</evidence>
<organism evidence="8 9">
    <name type="scientific">Ricinus communis</name>
    <name type="common">Castor bean</name>
    <dbReference type="NCBI Taxonomy" id="3988"/>
    <lineage>
        <taxon>Eukaryota</taxon>
        <taxon>Viridiplantae</taxon>
        <taxon>Streptophyta</taxon>
        <taxon>Embryophyta</taxon>
        <taxon>Tracheophyta</taxon>
        <taxon>Spermatophyta</taxon>
        <taxon>Magnoliopsida</taxon>
        <taxon>eudicotyledons</taxon>
        <taxon>Gunneridae</taxon>
        <taxon>Pentapetalae</taxon>
        <taxon>rosids</taxon>
        <taxon>fabids</taxon>
        <taxon>Malpighiales</taxon>
        <taxon>Euphorbiaceae</taxon>
        <taxon>Acalyphoideae</taxon>
        <taxon>Acalypheae</taxon>
        <taxon>Ricinus</taxon>
    </lineage>
</organism>
<dbReference type="PANTHER" id="PTHR40980:SF3">
    <property type="entry name" value="TONB-DEPENDENT RECEPTOR-LIKE BETA-BARREL DOMAIN-CONTAINING PROTEIN"/>
    <property type="match status" value="1"/>
</dbReference>
<dbReference type="EMBL" id="EQ978337">
    <property type="protein sequence ID" value="EEF26020.1"/>
    <property type="molecule type" value="Genomic_DNA"/>
</dbReference>
<dbReference type="PANTHER" id="PTHR40980">
    <property type="entry name" value="PLUG DOMAIN-CONTAINING PROTEIN"/>
    <property type="match status" value="1"/>
</dbReference>
<evidence type="ECO:0000313" key="9">
    <source>
        <dbReference type="Proteomes" id="UP000008311"/>
    </source>
</evidence>
<dbReference type="Proteomes" id="UP000008311">
    <property type="component" value="Unassembled WGS sequence"/>
</dbReference>
<gene>
    <name evidence="8" type="ORF">RCOM_1915750</name>
</gene>